<name>A0AAD2D8I7_EUPCR</name>
<organism evidence="1 2">
    <name type="scientific">Euplotes crassus</name>
    <dbReference type="NCBI Taxonomy" id="5936"/>
    <lineage>
        <taxon>Eukaryota</taxon>
        <taxon>Sar</taxon>
        <taxon>Alveolata</taxon>
        <taxon>Ciliophora</taxon>
        <taxon>Intramacronucleata</taxon>
        <taxon>Spirotrichea</taxon>
        <taxon>Hypotrichia</taxon>
        <taxon>Euplotida</taxon>
        <taxon>Euplotidae</taxon>
        <taxon>Moneuplotes</taxon>
    </lineage>
</organism>
<comment type="caution">
    <text evidence="1">The sequence shown here is derived from an EMBL/GenBank/DDBJ whole genome shotgun (WGS) entry which is preliminary data.</text>
</comment>
<evidence type="ECO:0000313" key="1">
    <source>
        <dbReference type="EMBL" id="CAI2383480.1"/>
    </source>
</evidence>
<evidence type="ECO:0000313" key="2">
    <source>
        <dbReference type="Proteomes" id="UP001295684"/>
    </source>
</evidence>
<reference evidence="1" key="1">
    <citation type="submission" date="2023-07" db="EMBL/GenBank/DDBJ databases">
        <authorList>
            <consortium name="AG Swart"/>
            <person name="Singh M."/>
            <person name="Singh A."/>
            <person name="Seah K."/>
            <person name="Emmerich C."/>
        </authorList>
    </citation>
    <scope>NUCLEOTIDE SEQUENCE</scope>
    <source>
        <strain evidence="1">DP1</strain>
    </source>
</reference>
<dbReference type="AlphaFoldDB" id="A0AAD2D8I7"/>
<accession>A0AAD2D8I7</accession>
<gene>
    <name evidence="1" type="ORF">ECRASSUSDP1_LOCUS24982</name>
</gene>
<keyword evidence="2" id="KW-1185">Reference proteome</keyword>
<protein>
    <submittedName>
        <fullName evidence="1">Uncharacterized protein</fullName>
    </submittedName>
</protein>
<sequence length="78" mass="8956">MCNYHSGAIVTGLYHNASLSSEENRSNEMKEILNYFLFLGTLEIKPVVIFSLKTMYNRPIEIACTLIKILWLLSLITM</sequence>
<proteinExistence type="predicted"/>
<dbReference type="EMBL" id="CAMPGE010025752">
    <property type="protein sequence ID" value="CAI2383480.1"/>
    <property type="molecule type" value="Genomic_DNA"/>
</dbReference>
<dbReference type="Proteomes" id="UP001295684">
    <property type="component" value="Unassembled WGS sequence"/>
</dbReference>